<dbReference type="InterPro" id="IPR020449">
    <property type="entry name" value="Tscrpt_reg_AraC-type_HTH"/>
</dbReference>
<comment type="caution">
    <text evidence="5">The sequence shown here is derived from an EMBL/GenBank/DDBJ whole genome shotgun (WGS) entry which is preliminary data.</text>
</comment>
<dbReference type="InterPro" id="IPR018060">
    <property type="entry name" value="HTH_AraC"/>
</dbReference>
<evidence type="ECO:0000256" key="1">
    <source>
        <dbReference type="ARBA" id="ARBA00023015"/>
    </source>
</evidence>
<dbReference type="Proteomes" id="UP001589798">
    <property type="component" value="Unassembled WGS sequence"/>
</dbReference>
<feature type="domain" description="HTH araC/xylS-type" evidence="4">
    <location>
        <begin position="16"/>
        <end position="114"/>
    </location>
</feature>
<evidence type="ECO:0000256" key="2">
    <source>
        <dbReference type="ARBA" id="ARBA00023125"/>
    </source>
</evidence>
<evidence type="ECO:0000256" key="3">
    <source>
        <dbReference type="ARBA" id="ARBA00023163"/>
    </source>
</evidence>
<evidence type="ECO:0000259" key="4">
    <source>
        <dbReference type="PROSITE" id="PS01124"/>
    </source>
</evidence>
<dbReference type="PANTHER" id="PTHR47894:SF1">
    <property type="entry name" value="HTH-TYPE TRANSCRIPTIONAL REGULATOR VQSM"/>
    <property type="match status" value="1"/>
</dbReference>
<reference evidence="5 6" key="1">
    <citation type="submission" date="2024-09" db="EMBL/GenBank/DDBJ databases">
        <authorList>
            <person name="Sun Q."/>
            <person name="Mori K."/>
        </authorList>
    </citation>
    <scope>NUCLEOTIDE SEQUENCE [LARGE SCALE GENOMIC DNA]</scope>
    <source>
        <strain evidence="5 6">CCM 7706</strain>
    </source>
</reference>
<dbReference type="PANTHER" id="PTHR47894">
    <property type="entry name" value="HTH-TYPE TRANSCRIPTIONAL REGULATOR GADX"/>
    <property type="match status" value="1"/>
</dbReference>
<accession>A0ABV6CVW0</accession>
<keyword evidence="6" id="KW-1185">Reference proteome</keyword>
<dbReference type="SMART" id="SM00342">
    <property type="entry name" value="HTH_ARAC"/>
    <property type="match status" value="1"/>
</dbReference>
<dbReference type="EMBL" id="JBHLWK010000007">
    <property type="protein sequence ID" value="MFC0203436.1"/>
    <property type="molecule type" value="Genomic_DNA"/>
</dbReference>
<name>A0ABV6CVW0_9SPHN</name>
<dbReference type="PROSITE" id="PS01124">
    <property type="entry name" value="HTH_ARAC_FAMILY_2"/>
    <property type="match status" value="1"/>
</dbReference>
<protein>
    <submittedName>
        <fullName evidence="5">Helix-turn-helix domain-containing protein</fullName>
    </submittedName>
</protein>
<keyword evidence="1" id="KW-0805">Transcription regulation</keyword>
<evidence type="ECO:0000313" key="6">
    <source>
        <dbReference type="Proteomes" id="UP001589798"/>
    </source>
</evidence>
<organism evidence="5 6">
    <name type="scientific">Novosphingobium soli</name>
    <dbReference type="NCBI Taxonomy" id="574956"/>
    <lineage>
        <taxon>Bacteria</taxon>
        <taxon>Pseudomonadati</taxon>
        <taxon>Pseudomonadota</taxon>
        <taxon>Alphaproteobacteria</taxon>
        <taxon>Sphingomonadales</taxon>
        <taxon>Sphingomonadaceae</taxon>
        <taxon>Novosphingobium</taxon>
    </lineage>
</organism>
<dbReference type="InterPro" id="IPR009057">
    <property type="entry name" value="Homeodomain-like_sf"/>
</dbReference>
<evidence type="ECO:0000313" key="5">
    <source>
        <dbReference type="EMBL" id="MFC0203436.1"/>
    </source>
</evidence>
<gene>
    <name evidence="5" type="ORF">ACFFJC_04020</name>
</gene>
<sequence>MLGNALQNLGTMTIAEQVVAALKRGLPSGRADVAEIARDMGMSERTLQRRITEEGTSFRDLLVEARKDLGRRLLSSETVQIDEVAYLLGYQDVTSFHRAFREWEGMSPGRWREHHASRSKAIE</sequence>
<keyword evidence="2" id="KW-0238">DNA-binding</keyword>
<keyword evidence="3" id="KW-0804">Transcription</keyword>
<dbReference type="SUPFAM" id="SSF46689">
    <property type="entry name" value="Homeodomain-like"/>
    <property type="match status" value="1"/>
</dbReference>
<proteinExistence type="predicted"/>
<dbReference type="Gene3D" id="1.10.10.60">
    <property type="entry name" value="Homeodomain-like"/>
    <property type="match status" value="1"/>
</dbReference>
<dbReference type="PRINTS" id="PR00032">
    <property type="entry name" value="HTHARAC"/>
</dbReference>
<dbReference type="RefSeq" id="WP_379486211.1">
    <property type="nucleotide sequence ID" value="NZ_JBHLWK010000007.1"/>
</dbReference>
<dbReference type="Pfam" id="PF12833">
    <property type="entry name" value="HTH_18"/>
    <property type="match status" value="1"/>
</dbReference>